<name>G4A5M3_AGGAC</name>
<sequence>MATKNNHQITLVTSFFDIGRGSLHSRKDLPDFLARTNDTYFEYFSNLAKLDNPIVIFTSQEHIEKIKDIRENKPTKIIPFDIYKFNKTIHKIRNIQNNPDFISKVNPNCAKNIEYWNALYVLVTNLKTFFVYKAIKDGYIDTEFVSWFDFGYVRDISTLNNVKEWKYNFDKNHIHFFTIRKNYPLNDMNDIYNAIFNNIVFVIGCMVVSHKSNWRKFFKNIISCQKELLRKSIIDDDQGIFLMSILKDKNNCKLHYLGKDNWFHFFKRHDETSKISLKDKIKDLFI</sequence>
<dbReference type="EMBL" id="AEJM01000001">
    <property type="protein sequence ID" value="EGY35413.1"/>
    <property type="molecule type" value="Genomic_DNA"/>
</dbReference>
<organism evidence="1 2">
    <name type="scientific">Aggregatibacter actinomycetemcomitans serotype e str. SC1083</name>
    <dbReference type="NCBI Taxonomy" id="907488"/>
    <lineage>
        <taxon>Bacteria</taxon>
        <taxon>Pseudomonadati</taxon>
        <taxon>Pseudomonadota</taxon>
        <taxon>Gammaproteobacteria</taxon>
        <taxon>Pasteurellales</taxon>
        <taxon>Pasteurellaceae</taxon>
        <taxon>Aggregatibacter</taxon>
    </lineage>
</organism>
<dbReference type="RefSeq" id="WP_005555472.1">
    <property type="nucleotide sequence ID" value="NZ_AEJM01000001.1"/>
</dbReference>
<dbReference type="AlphaFoldDB" id="G4A5M3"/>
<dbReference type="Pfam" id="PF09612">
    <property type="entry name" value="HtrL_YibB"/>
    <property type="match status" value="1"/>
</dbReference>
<dbReference type="InterPro" id="IPR011735">
    <property type="entry name" value="WlaTC/HtrL_glycosyltransf"/>
</dbReference>
<dbReference type="Proteomes" id="UP000005508">
    <property type="component" value="Unassembled WGS sequence"/>
</dbReference>
<accession>G4A5M3</accession>
<protein>
    <submittedName>
        <fullName evidence="1">YibB</fullName>
    </submittedName>
</protein>
<dbReference type="PATRIC" id="fig|907488.3.peg.105"/>
<evidence type="ECO:0000313" key="1">
    <source>
        <dbReference type="EMBL" id="EGY35413.1"/>
    </source>
</evidence>
<comment type="caution">
    <text evidence="1">The sequence shown here is derived from an EMBL/GenBank/DDBJ whole genome shotgun (WGS) entry which is preliminary data.</text>
</comment>
<proteinExistence type="predicted"/>
<evidence type="ECO:0000313" key="2">
    <source>
        <dbReference type="Proteomes" id="UP000005508"/>
    </source>
</evidence>
<reference evidence="1 2" key="1">
    <citation type="submission" date="2010-10" db="EMBL/GenBank/DDBJ databases">
        <authorList>
            <person name="Chen C."/>
            <person name="Kittichotirat W."/>
            <person name="Asikainen S."/>
            <person name="Bumgarner R."/>
        </authorList>
    </citation>
    <scope>NUCLEOTIDE SEQUENCE [LARGE SCALE GENOMIC DNA]</scope>
    <source>
        <strain evidence="1 2">SC1083</strain>
    </source>
</reference>
<gene>
    <name evidence="1" type="ORF">SC1083_0108</name>
</gene>